<dbReference type="InterPro" id="IPR051678">
    <property type="entry name" value="AGP_Transferase"/>
</dbReference>
<accession>A0AAQ1RV78</accession>
<protein>
    <submittedName>
        <fullName evidence="3">Fructosamine-3-kinase</fullName>
    </submittedName>
    <submittedName>
        <fullName evidence="2">Phosphotransferase</fullName>
    </submittedName>
</protein>
<feature type="domain" description="Aminoglycoside phosphotransferase" evidence="1">
    <location>
        <begin position="30"/>
        <end position="248"/>
    </location>
</feature>
<sequence>MTHPEGLARRLCREELGRSLLAIEEICGLGSVNRVFALRLAGGEKLLLRLRPGALREYQKEVWCLRAAEAAGLPVPRPLLCGAEGDTAYLVEQFVEGRPGTSLSGEGALSLWRELGRFARTLHQIPVQGFGLEWVGDNRFCDPFSPTLERQIAYNLSCLTEGDPVLALDGYPRSAQGPIRRLWAGLDPRRIPLGLCHGDLSPRNLLCGPDGVTLVDFGCAAVHACPDYEVSSLERHSGDQWQAFLEGYGWSEARWAAHRPRYVALLLLRRMDTLRWYLGTLPPGEIDRQDPRLQDYLSQLRSALEAAAPYLD</sequence>
<dbReference type="InterPro" id="IPR002575">
    <property type="entry name" value="Aminoglycoside_PTrfase"/>
</dbReference>
<dbReference type="EMBL" id="WWVX01000004">
    <property type="protein sequence ID" value="MZL69636.1"/>
    <property type="molecule type" value="Genomic_DNA"/>
</dbReference>
<dbReference type="Pfam" id="PF01636">
    <property type="entry name" value="APH"/>
    <property type="match status" value="1"/>
</dbReference>
<proteinExistence type="predicted"/>
<comment type="caution">
    <text evidence="3">The sequence shown here is derived from an EMBL/GenBank/DDBJ whole genome shotgun (WGS) entry which is preliminary data.</text>
</comment>
<dbReference type="PANTHER" id="PTHR21310:SF15">
    <property type="entry name" value="AMINOGLYCOSIDE PHOSPHOTRANSFERASE DOMAIN-CONTAINING PROTEIN"/>
    <property type="match status" value="1"/>
</dbReference>
<dbReference type="RefSeq" id="WP_021658961.1">
    <property type="nucleotide sequence ID" value="NZ_FQVY01000001.1"/>
</dbReference>
<gene>
    <name evidence="2" type="ORF">GT747_07690</name>
    <name evidence="3" type="ORF">SAMN05444424_0745</name>
</gene>
<evidence type="ECO:0000313" key="5">
    <source>
        <dbReference type="Proteomes" id="UP000474718"/>
    </source>
</evidence>
<dbReference type="Gene3D" id="3.90.1200.10">
    <property type="match status" value="1"/>
</dbReference>
<organism evidence="3 4">
    <name type="scientific">Bittarella massiliensis</name>
    <name type="common">ex Durand et al. 2017</name>
    <dbReference type="NCBI Taxonomy" id="1720313"/>
    <lineage>
        <taxon>Bacteria</taxon>
        <taxon>Bacillati</taxon>
        <taxon>Bacillota</taxon>
        <taxon>Clostridia</taxon>
        <taxon>Eubacteriales</taxon>
        <taxon>Oscillospiraceae</taxon>
        <taxon>Bittarella (ex Durand et al. 2017)</taxon>
    </lineage>
</organism>
<reference evidence="4" key="1">
    <citation type="submission" date="2016-11" db="EMBL/GenBank/DDBJ databases">
        <authorList>
            <person name="Jaros S."/>
            <person name="Januszkiewicz K."/>
            <person name="Wedrychowicz H."/>
        </authorList>
    </citation>
    <scope>NUCLEOTIDE SEQUENCE [LARGE SCALE GENOMIC DNA]</scope>
    <source>
        <strain evidence="4">DSM 4029</strain>
    </source>
</reference>
<dbReference type="Proteomes" id="UP000474718">
    <property type="component" value="Unassembled WGS sequence"/>
</dbReference>
<reference evidence="2 5" key="3">
    <citation type="journal article" date="2019" name="Nat. Med.">
        <title>A library of human gut bacterial isolates paired with longitudinal multiomics data enables mechanistic microbiome research.</title>
        <authorList>
            <person name="Poyet M."/>
            <person name="Groussin M."/>
            <person name="Gibbons S.M."/>
            <person name="Avila-Pacheco J."/>
            <person name="Jiang X."/>
            <person name="Kearney S.M."/>
            <person name="Perrotta A.R."/>
            <person name="Berdy B."/>
            <person name="Zhao S."/>
            <person name="Lieberman T.D."/>
            <person name="Swanson P.K."/>
            <person name="Smith M."/>
            <person name="Roesemann S."/>
            <person name="Alexander J.E."/>
            <person name="Rich S.A."/>
            <person name="Livny J."/>
            <person name="Vlamakis H."/>
            <person name="Clish C."/>
            <person name="Bullock K."/>
            <person name="Deik A."/>
            <person name="Scott J."/>
            <person name="Pierce K.A."/>
            <person name="Xavier R.J."/>
            <person name="Alm E.J."/>
        </authorList>
    </citation>
    <scope>NUCLEOTIDE SEQUENCE [LARGE SCALE GENOMIC DNA]</scope>
    <source>
        <strain evidence="2 5">BIOML-A2</strain>
    </source>
</reference>
<keyword evidence="5" id="KW-1185">Reference proteome</keyword>
<dbReference type="PANTHER" id="PTHR21310">
    <property type="entry name" value="AMINOGLYCOSIDE PHOSPHOTRANSFERASE-RELATED-RELATED"/>
    <property type="match status" value="1"/>
</dbReference>
<name>A0AAQ1RV78_9FIRM</name>
<evidence type="ECO:0000259" key="1">
    <source>
        <dbReference type="Pfam" id="PF01636"/>
    </source>
</evidence>
<reference evidence="3" key="2">
    <citation type="submission" date="2016-11" db="EMBL/GenBank/DDBJ databases">
        <authorList>
            <person name="Varghese N."/>
            <person name="Submissions S."/>
        </authorList>
    </citation>
    <scope>NUCLEOTIDE SEQUENCE</scope>
    <source>
        <strain evidence="3">DSM 4029</strain>
    </source>
</reference>
<dbReference type="SUPFAM" id="SSF56112">
    <property type="entry name" value="Protein kinase-like (PK-like)"/>
    <property type="match status" value="1"/>
</dbReference>
<dbReference type="AlphaFoldDB" id="A0AAQ1RV78"/>
<dbReference type="Proteomes" id="UP000184089">
    <property type="component" value="Unassembled WGS sequence"/>
</dbReference>
<dbReference type="EMBL" id="FQVY01000001">
    <property type="protein sequence ID" value="SHF80635.1"/>
    <property type="molecule type" value="Genomic_DNA"/>
</dbReference>
<evidence type="ECO:0000313" key="2">
    <source>
        <dbReference type="EMBL" id="MZL69636.1"/>
    </source>
</evidence>
<dbReference type="InterPro" id="IPR011009">
    <property type="entry name" value="Kinase-like_dom_sf"/>
</dbReference>
<evidence type="ECO:0000313" key="3">
    <source>
        <dbReference type="EMBL" id="SHF80635.1"/>
    </source>
</evidence>
<evidence type="ECO:0000313" key="4">
    <source>
        <dbReference type="Proteomes" id="UP000184089"/>
    </source>
</evidence>